<sequence>MPASAPKLSKTSSSTLESAFSRLPRPQRVLDLNVPTEALQGQKHIRPARQAQYDVTVYNPSRTGLTYAAPEIPELSQRGTLGADATPPAEYSGKWMTLGTFGQGGTEWIVRMHKEQSGLVMVRKLRNLDGLRERKMLEQIEHPNIVSINHALREGDLLCVGINYCRITLGEILHTHVRLEERQIQYIAQSVFRALAYLKTLGITHHRVGLDTLRIAPTDLRIVLSNFEHATKDTIPLNSDLTDLGFVLLECMEGRRQVNFERDINFIKEQRAMNKVFGLSEPERWSGCKQLIDFLDDLFNDTRLALTKIAKPHRFVCANVDGECMRGYVELVSLECFTLWVAEN</sequence>
<accession>A0A9P4MVD1</accession>
<keyword evidence="3" id="KW-0067">ATP-binding</keyword>
<evidence type="ECO:0000313" key="6">
    <source>
        <dbReference type="EMBL" id="KAF2197900.1"/>
    </source>
</evidence>
<reference evidence="6" key="1">
    <citation type="journal article" date="2020" name="Stud. Mycol.">
        <title>101 Dothideomycetes genomes: a test case for predicting lifestyles and emergence of pathogens.</title>
        <authorList>
            <person name="Haridas S."/>
            <person name="Albert R."/>
            <person name="Binder M."/>
            <person name="Bloem J."/>
            <person name="Labutti K."/>
            <person name="Salamov A."/>
            <person name="Andreopoulos B."/>
            <person name="Baker S."/>
            <person name="Barry K."/>
            <person name="Bills G."/>
            <person name="Bluhm B."/>
            <person name="Cannon C."/>
            <person name="Castanera R."/>
            <person name="Culley D."/>
            <person name="Daum C."/>
            <person name="Ezra D."/>
            <person name="Gonzalez J."/>
            <person name="Henrissat B."/>
            <person name="Kuo A."/>
            <person name="Liang C."/>
            <person name="Lipzen A."/>
            <person name="Lutzoni F."/>
            <person name="Magnuson J."/>
            <person name="Mondo S."/>
            <person name="Nolan M."/>
            <person name="Ohm R."/>
            <person name="Pangilinan J."/>
            <person name="Park H.-J."/>
            <person name="Ramirez L."/>
            <person name="Alfaro M."/>
            <person name="Sun H."/>
            <person name="Tritt A."/>
            <person name="Yoshinaga Y."/>
            <person name="Zwiers L.-H."/>
            <person name="Turgeon B."/>
            <person name="Goodwin S."/>
            <person name="Spatafora J."/>
            <person name="Crous P."/>
            <person name="Grigoriev I."/>
        </authorList>
    </citation>
    <scope>NUCLEOTIDE SEQUENCE</scope>
    <source>
        <strain evidence="6">ATCC 74209</strain>
    </source>
</reference>
<evidence type="ECO:0000256" key="3">
    <source>
        <dbReference type="ARBA" id="ARBA00022840"/>
    </source>
</evidence>
<feature type="region of interest" description="Disordered" evidence="4">
    <location>
        <begin position="1"/>
        <end position="22"/>
    </location>
</feature>
<dbReference type="EMBL" id="ML994188">
    <property type="protein sequence ID" value="KAF2197900.1"/>
    <property type="molecule type" value="Genomic_DNA"/>
</dbReference>
<dbReference type="Gene3D" id="1.10.510.10">
    <property type="entry name" value="Transferase(Phosphotransferase) domain 1"/>
    <property type="match status" value="1"/>
</dbReference>
<gene>
    <name evidence="6" type="ORF">GQ43DRAFT_443825</name>
</gene>
<name>A0A9P4MVD1_9PLEO</name>
<evidence type="ECO:0000256" key="2">
    <source>
        <dbReference type="ARBA" id="ARBA00022741"/>
    </source>
</evidence>
<dbReference type="InterPro" id="IPR011009">
    <property type="entry name" value="Kinase-like_dom_sf"/>
</dbReference>
<organism evidence="6 7">
    <name type="scientific">Delitschia confertaspora ATCC 74209</name>
    <dbReference type="NCBI Taxonomy" id="1513339"/>
    <lineage>
        <taxon>Eukaryota</taxon>
        <taxon>Fungi</taxon>
        <taxon>Dikarya</taxon>
        <taxon>Ascomycota</taxon>
        <taxon>Pezizomycotina</taxon>
        <taxon>Dothideomycetes</taxon>
        <taxon>Pleosporomycetidae</taxon>
        <taxon>Pleosporales</taxon>
        <taxon>Delitschiaceae</taxon>
        <taxon>Delitschia</taxon>
    </lineage>
</organism>
<keyword evidence="7" id="KW-1185">Reference proteome</keyword>
<proteinExistence type="inferred from homology"/>
<protein>
    <recommendedName>
        <fullName evidence="5">Protein kinase domain-containing protein</fullName>
    </recommendedName>
</protein>
<dbReference type="OrthoDB" id="3942097at2759"/>
<dbReference type="Pfam" id="PF00069">
    <property type="entry name" value="Pkinase"/>
    <property type="match status" value="1"/>
</dbReference>
<comment type="similarity">
    <text evidence="1">Belongs to the protein kinase superfamily. STE Ser/Thr protein kinase family. STE20 subfamily.</text>
</comment>
<dbReference type="Proteomes" id="UP000799536">
    <property type="component" value="Unassembled WGS sequence"/>
</dbReference>
<evidence type="ECO:0000256" key="1">
    <source>
        <dbReference type="ARBA" id="ARBA00008874"/>
    </source>
</evidence>
<evidence type="ECO:0000313" key="7">
    <source>
        <dbReference type="Proteomes" id="UP000799536"/>
    </source>
</evidence>
<feature type="domain" description="Protein kinase" evidence="5">
    <location>
        <begin position="95"/>
        <end position="344"/>
    </location>
</feature>
<dbReference type="GO" id="GO:0005524">
    <property type="term" value="F:ATP binding"/>
    <property type="evidence" value="ECO:0007669"/>
    <property type="project" value="UniProtKB-KW"/>
</dbReference>
<evidence type="ECO:0000256" key="4">
    <source>
        <dbReference type="SAM" id="MobiDB-lite"/>
    </source>
</evidence>
<dbReference type="PANTHER" id="PTHR45832:SF22">
    <property type="entry name" value="SERINE_THREONINE-PROTEIN KINASE SAMKA-RELATED"/>
    <property type="match status" value="1"/>
</dbReference>
<dbReference type="GO" id="GO:0004672">
    <property type="term" value="F:protein kinase activity"/>
    <property type="evidence" value="ECO:0007669"/>
    <property type="project" value="InterPro"/>
</dbReference>
<dbReference type="InterPro" id="IPR000719">
    <property type="entry name" value="Prot_kinase_dom"/>
</dbReference>
<dbReference type="SMART" id="SM00220">
    <property type="entry name" value="S_TKc"/>
    <property type="match status" value="1"/>
</dbReference>
<feature type="compositionally biased region" description="Low complexity" evidence="4">
    <location>
        <begin position="1"/>
        <end position="16"/>
    </location>
</feature>
<dbReference type="PROSITE" id="PS50011">
    <property type="entry name" value="PROTEIN_KINASE_DOM"/>
    <property type="match status" value="1"/>
</dbReference>
<comment type="caution">
    <text evidence="6">The sequence shown here is derived from an EMBL/GenBank/DDBJ whole genome shotgun (WGS) entry which is preliminary data.</text>
</comment>
<keyword evidence="2" id="KW-0547">Nucleotide-binding</keyword>
<dbReference type="SUPFAM" id="SSF56112">
    <property type="entry name" value="Protein kinase-like (PK-like)"/>
    <property type="match status" value="1"/>
</dbReference>
<dbReference type="PANTHER" id="PTHR45832">
    <property type="entry name" value="SERINE/THREONINE-PROTEIN KINASE SAMKA-RELATED-RELATED"/>
    <property type="match status" value="1"/>
</dbReference>
<dbReference type="InterPro" id="IPR051931">
    <property type="entry name" value="PAK3-like"/>
</dbReference>
<dbReference type="AlphaFoldDB" id="A0A9P4MVD1"/>
<evidence type="ECO:0000259" key="5">
    <source>
        <dbReference type="PROSITE" id="PS50011"/>
    </source>
</evidence>